<dbReference type="AlphaFoldDB" id="A0AAE1D6A5"/>
<evidence type="ECO:0000256" key="2">
    <source>
        <dbReference type="SAM" id="MobiDB-lite"/>
    </source>
</evidence>
<evidence type="ECO:0000313" key="4">
    <source>
        <dbReference type="EMBL" id="KAK3758023.1"/>
    </source>
</evidence>
<accession>A0AAE1D6A5</accession>
<dbReference type="GO" id="GO:0005634">
    <property type="term" value="C:nucleus"/>
    <property type="evidence" value="ECO:0007669"/>
    <property type="project" value="TreeGrafter"/>
</dbReference>
<dbReference type="Proteomes" id="UP001283361">
    <property type="component" value="Unassembled WGS sequence"/>
</dbReference>
<dbReference type="InterPro" id="IPR008978">
    <property type="entry name" value="HSP20-like_chaperone"/>
</dbReference>
<dbReference type="EMBL" id="JAWDGP010005301">
    <property type="protein sequence ID" value="KAK3758023.1"/>
    <property type="molecule type" value="Genomic_DNA"/>
</dbReference>
<dbReference type="CDD" id="cd06465">
    <property type="entry name" value="p23_hB-ind1_like"/>
    <property type="match status" value="1"/>
</dbReference>
<dbReference type="PANTHER" id="PTHR22932">
    <property type="entry name" value="TELOMERASE-BINDING PROTEIN P23 HSP90 CO-CHAPERONE"/>
    <property type="match status" value="1"/>
</dbReference>
<comment type="similarity">
    <text evidence="1">Belongs to the p23/wos2 family.</text>
</comment>
<dbReference type="GO" id="GO:0006457">
    <property type="term" value="P:protein folding"/>
    <property type="evidence" value="ECO:0007669"/>
    <property type="project" value="TreeGrafter"/>
</dbReference>
<feature type="compositionally biased region" description="Acidic residues" evidence="2">
    <location>
        <begin position="153"/>
        <end position="167"/>
    </location>
</feature>
<evidence type="ECO:0000313" key="5">
    <source>
        <dbReference type="Proteomes" id="UP001283361"/>
    </source>
</evidence>
<protein>
    <recommendedName>
        <fullName evidence="3">CS domain-containing protein</fullName>
    </recommendedName>
</protein>
<feature type="domain" description="CS" evidence="3">
    <location>
        <begin position="10"/>
        <end position="100"/>
    </location>
</feature>
<evidence type="ECO:0000259" key="3">
    <source>
        <dbReference type="PROSITE" id="PS51203"/>
    </source>
</evidence>
<dbReference type="SUPFAM" id="SSF49764">
    <property type="entry name" value="HSP20-like chaperones"/>
    <property type="match status" value="1"/>
</dbReference>
<dbReference type="PROSITE" id="PS51203">
    <property type="entry name" value="CS"/>
    <property type="match status" value="1"/>
</dbReference>
<dbReference type="GO" id="GO:0005829">
    <property type="term" value="C:cytosol"/>
    <property type="evidence" value="ECO:0007669"/>
    <property type="project" value="TreeGrafter"/>
</dbReference>
<gene>
    <name evidence="4" type="ORF">RRG08_006604</name>
</gene>
<sequence length="167" mass="19026">MNSSSNATHLPAPPMVWAQRKDKIFLTVQLDNIRNPKIDVKETSLHFRATAGKDNTEYEVLLEFNKEIDPEASKQHNTGREFFFVLMKKEESQGFWPRLSKGSVKLHFLKTDFDKWRDEDDSDAEDQEDFNLDEMMQSMGGLQGAGDGGALPDEGEDSDDEDLPDLQ</sequence>
<dbReference type="Pfam" id="PF04969">
    <property type="entry name" value="CS"/>
    <property type="match status" value="1"/>
</dbReference>
<comment type="caution">
    <text evidence="4">The sequence shown here is derived from an EMBL/GenBank/DDBJ whole genome shotgun (WGS) entry which is preliminary data.</text>
</comment>
<dbReference type="GO" id="GO:0051879">
    <property type="term" value="F:Hsp90 protein binding"/>
    <property type="evidence" value="ECO:0007669"/>
    <property type="project" value="InterPro"/>
</dbReference>
<proteinExistence type="inferred from homology"/>
<name>A0AAE1D6A5_9GAST</name>
<keyword evidence="5" id="KW-1185">Reference proteome</keyword>
<dbReference type="GO" id="GO:0051131">
    <property type="term" value="P:chaperone-mediated protein complex assembly"/>
    <property type="evidence" value="ECO:0007669"/>
    <property type="project" value="TreeGrafter"/>
</dbReference>
<dbReference type="PANTHER" id="PTHR22932:SF1">
    <property type="entry name" value="CO-CHAPERONE PROTEIN DAF-41"/>
    <property type="match status" value="1"/>
</dbReference>
<organism evidence="4 5">
    <name type="scientific">Elysia crispata</name>
    <name type="common">lettuce slug</name>
    <dbReference type="NCBI Taxonomy" id="231223"/>
    <lineage>
        <taxon>Eukaryota</taxon>
        <taxon>Metazoa</taxon>
        <taxon>Spiralia</taxon>
        <taxon>Lophotrochozoa</taxon>
        <taxon>Mollusca</taxon>
        <taxon>Gastropoda</taxon>
        <taxon>Heterobranchia</taxon>
        <taxon>Euthyneura</taxon>
        <taxon>Panpulmonata</taxon>
        <taxon>Sacoglossa</taxon>
        <taxon>Placobranchoidea</taxon>
        <taxon>Plakobranchidae</taxon>
        <taxon>Elysia</taxon>
    </lineage>
</organism>
<feature type="compositionally biased region" description="Acidic residues" evidence="2">
    <location>
        <begin position="119"/>
        <end position="132"/>
    </location>
</feature>
<dbReference type="Gene3D" id="2.60.40.790">
    <property type="match status" value="1"/>
</dbReference>
<reference evidence="4" key="1">
    <citation type="journal article" date="2023" name="G3 (Bethesda)">
        <title>A reference genome for the long-term kleptoplast-retaining sea slug Elysia crispata morphotype clarki.</title>
        <authorList>
            <person name="Eastman K.E."/>
            <person name="Pendleton A.L."/>
            <person name="Shaikh M.A."/>
            <person name="Suttiyut T."/>
            <person name="Ogas R."/>
            <person name="Tomko P."/>
            <person name="Gavelis G."/>
            <person name="Widhalm J.R."/>
            <person name="Wisecaver J.H."/>
        </authorList>
    </citation>
    <scope>NUCLEOTIDE SEQUENCE</scope>
    <source>
        <strain evidence="4">ECLA1</strain>
    </source>
</reference>
<evidence type="ECO:0000256" key="1">
    <source>
        <dbReference type="ARBA" id="ARBA00025733"/>
    </source>
</evidence>
<dbReference type="InterPro" id="IPR007052">
    <property type="entry name" value="CS_dom"/>
</dbReference>
<dbReference type="GO" id="GO:0051087">
    <property type="term" value="F:protein-folding chaperone binding"/>
    <property type="evidence" value="ECO:0007669"/>
    <property type="project" value="TreeGrafter"/>
</dbReference>
<dbReference type="FunFam" id="2.60.40.790:FF:000013">
    <property type="entry name" value="Very-long-chain (3R)-3-hydroxyacyl-CoA dehydratase"/>
    <property type="match status" value="1"/>
</dbReference>
<feature type="region of interest" description="Disordered" evidence="2">
    <location>
        <begin position="118"/>
        <end position="167"/>
    </location>
</feature>
<dbReference type="InterPro" id="IPR045250">
    <property type="entry name" value="p23-like"/>
</dbReference>